<accession>A0ABX3A080</accession>
<evidence type="ECO:0000313" key="2">
    <source>
        <dbReference type="EMBL" id="ODN42267.1"/>
    </source>
</evidence>
<proteinExistence type="predicted"/>
<evidence type="ECO:0000313" key="3">
    <source>
        <dbReference type="Proteomes" id="UP000094329"/>
    </source>
</evidence>
<dbReference type="EMBL" id="MDTU01000001">
    <property type="protein sequence ID" value="ODN42267.1"/>
    <property type="molecule type" value="Genomic_DNA"/>
</dbReference>
<dbReference type="Pfam" id="PF14316">
    <property type="entry name" value="DUF4381"/>
    <property type="match status" value="1"/>
</dbReference>
<evidence type="ECO:0008006" key="4">
    <source>
        <dbReference type="Google" id="ProtNLM"/>
    </source>
</evidence>
<evidence type="ECO:0000256" key="1">
    <source>
        <dbReference type="SAM" id="Phobius"/>
    </source>
</evidence>
<dbReference type="Proteomes" id="UP000094329">
    <property type="component" value="Unassembled WGS sequence"/>
</dbReference>
<sequence length="162" mass="18813">MTNPLHALKDIHTPAAISSWPPAPGWILLTIITLVVIIIFLYYLKKRFHYYQAKSQALKILETINPVNHSAQKKSPAQAYTNHAQAYNALLKRVAQHYFPNESNIATLSEKRWVEFLVSKLPEKYKKLANIQANNLVTSLYRPIKTETELRQFIRLWIKECL</sequence>
<dbReference type="InterPro" id="IPR025489">
    <property type="entry name" value="DUF4381"/>
</dbReference>
<gene>
    <name evidence="2" type="ORF">BGC07_04110</name>
</gene>
<keyword evidence="1" id="KW-0472">Membrane</keyword>
<organism evidence="2 3">
    <name type="scientific">Piscirickettsia litoralis</name>
    <dbReference type="NCBI Taxonomy" id="1891921"/>
    <lineage>
        <taxon>Bacteria</taxon>
        <taxon>Pseudomonadati</taxon>
        <taxon>Pseudomonadota</taxon>
        <taxon>Gammaproteobacteria</taxon>
        <taxon>Thiotrichales</taxon>
        <taxon>Piscirickettsiaceae</taxon>
        <taxon>Piscirickettsia</taxon>
    </lineage>
</organism>
<protein>
    <recommendedName>
        <fullName evidence="4">DUF4381 domain-containing protein</fullName>
    </recommendedName>
</protein>
<comment type="caution">
    <text evidence="2">The sequence shown here is derived from an EMBL/GenBank/DDBJ whole genome shotgun (WGS) entry which is preliminary data.</text>
</comment>
<keyword evidence="1" id="KW-0812">Transmembrane</keyword>
<keyword evidence="3" id="KW-1185">Reference proteome</keyword>
<reference evidence="2 3" key="1">
    <citation type="submission" date="2016-08" db="EMBL/GenBank/DDBJ databases">
        <title>Draft genome sequence of Candidatus Piscirickettsia litoralis, from seawater.</title>
        <authorList>
            <person name="Wan X."/>
            <person name="Lee A.J."/>
            <person name="Hou S."/>
            <person name="Donachie S.P."/>
        </authorList>
    </citation>
    <scope>NUCLEOTIDE SEQUENCE [LARGE SCALE GENOMIC DNA]</scope>
    <source>
        <strain evidence="2 3">Y2</strain>
    </source>
</reference>
<name>A0ABX3A080_9GAMM</name>
<dbReference type="RefSeq" id="WP_069312064.1">
    <property type="nucleotide sequence ID" value="NZ_MDTU01000001.1"/>
</dbReference>
<feature type="transmembrane region" description="Helical" evidence="1">
    <location>
        <begin position="26"/>
        <end position="44"/>
    </location>
</feature>
<keyword evidence="1" id="KW-1133">Transmembrane helix</keyword>